<dbReference type="EMBL" id="JBEPLW010000018">
    <property type="protein sequence ID" value="MET3576235.1"/>
    <property type="molecule type" value="Genomic_DNA"/>
</dbReference>
<dbReference type="PANTHER" id="PTHR30250:SF29">
    <property type="entry name" value="POLYSACCHARIDE BIOSYNTHESIS PROTEIN C-TERMINAL DOMAIN-CONTAINING PROTEIN"/>
    <property type="match status" value="1"/>
</dbReference>
<evidence type="ECO:0000313" key="8">
    <source>
        <dbReference type="Proteomes" id="UP001549099"/>
    </source>
</evidence>
<dbReference type="InterPro" id="IPR002797">
    <property type="entry name" value="Polysacc_synth"/>
</dbReference>
<comment type="caution">
    <text evidence="7">The sequence shown here is derived from an EMBL/GenBank/DDBJ whole genome shotgun (WGS) entry which is preliminary data.</text>
</comment>
<evidence type="ECO:0000256" key="6">
    <source>
        <dbReference type="SAM" id="Phobius"/>
    </source>
</evidence>
<dbReference type="InterPro" id="IPR024923">
    <property type="entry name" value="PG_synth_SpoVB"/>
</dbReference>
<evidence type="ECO:0000256" key="3">
    <source>
        <dbReference type="ARBA" id="ARBA00022692"/>
    </source>
</evidence>
<feature type="transmembrane region" description="Helical" evidence="6">
    <location>
        <begin position="225"/>
        <end position="245"/>
    </location>
</feature>
<feature type="transmembrane region" description="Helical" evidence="6">
    <location>
        <begin position="183"/>
        <end position="204"/>
    </location>
</feature>
<evidence type="ECO:0000256" key="5">
    <source>
        <dbReference type="ARBA" id="ARBA00023136"/>
    </source>
</evidence>
<feature type="transmembrane region" description="Helical" evidence="6">
    <location>
        <begin position="349"/>
        <end position="367"/>
    </location>
</feature>
<dbReference type="CDD" id="cd13124">
    <property type="entry name" value="MATE_SpoVB_like"/>
    <property type="match status" value="1"/>
</dbReference>
<feature type="transmembrane region" description="Helical" evidence="6">
    <location>
        <begin position="318"/>
        <end position="337"/>
    </location>
</feature>
<dbReference type="RefSeq" id="WP_354198098.1">
    <property type="nucleotide sequence ID" value="NZ_JBEPLW010000018.1"/>
</dbReference>
<feature type="transmembrane region" description="Helical" evidence="6">
    <location>
        <begin position="158"/>
        <end position="177"/>
    </location>
</feature>
<keyword evidence="2" id="KW-1003">Cell membrane</keyword>
<dbReference type="Pfam" id="PF01943">
    <property type="entry name" value="Polysacc_synt"/>
    <property type="match status" value="1"/>
</dbReference>
<comment type="subcellular location">
    <subcellularLocation>
        <location evidence="1">Cell membrane</location>
        <topology evidence="1">Multi-pass membrane protein</topology>
    </subcellularLocation>
</comment>
<organism evidence="7 8">
    <name type="scientific">Bhargavaea ullalensis</name>
    <dbReference type="NCBI Taxonomy" id="1265685"/>
    <lineage>
        <taxon>Bacteria</taxon>
        <taxon>Bacillati</taxon>
        <taxon>Bacillota</taxon>
        <taxon>Bacilli</taxon>
        <taxon>Bacillales</taxon>
        <taxon>Caryophanaceae</taxon>
        <taxon>Bhargavaea</taxon>
    </lineage>
</organism>
<keyword evidence="5 6" id="KW-0472">Membrane</keyword>
<dbReference type="InterPro" id="IPR050833">
    <property type="entry name" value="Poly_Biosynth_Transport"/>
</dbReference>
<feature type="transmembrane region" description="Helical" evidence="6">
    <location>
        <begin position="404"/>
        <end position="426"/>
    </location>
</feature>
<evidence type="ECO:0000256" key="1">
    <source>
        <dbReference type="ARBA" id="ARBA00004651"/>
    </source>
</evidence>
<dbReference type="PANTHER" id="PTHR30250">
    <property type="entry name" value="PST FAMILY PREDICTED COLANIC ACID TRANSPORTER"/>
    <property type="match status" value="1"/>
</dbReference>
<sequence length="532" mass="56563">MKTFMKGAAMLAAAGIIVKLLSAVYRIPFQNLVGDKGFYIYQQVYPFIGIMTVWTSSGFAVALSKILADRDRSEAGGIMRIAFLYLAVLSGLSFLILFAGADIITGWMGDRALAPLLRTGAAVLLLMPFLSVLKGAFQAHGKMGPVAGAQIAEQAVRVTVILAGTWIVISAGASLYAAGRAAMWGTVAGELAGVLLLFFLFGKWQGRPDARSRTAVPVWPVAKELTAVSLAASLSSLILLFFQLIDSFTMFNLITASGTPREAAMEAKGVYDRGQPLVQMGILIASTLSLTIVPLVAAHTGKKSGRTAEPFVQLAWRIAFLFGWAAALGLILVMPFVNEMLFETRSGSGALMIFSLQIFWLSLILPLTAVLQGLGRVKWPALILFAGLALKAAANVLLVPGLGIAGAAIAGNAGFAAATAGLVVYFKRIWPVRLADNRFYKTIIGASILMAAVIVPWMLLSDIWLFDGLPSRLAAVLTGLSTVAIGAPIFLGAVAKSRILSEKEWYLLPGGRRLAALQLFLNQDKKGSGPNE</sequence>
<evidence type="ECO:0000256" key="2">
    <source>
        <dbReference type="ARBA" id="ARBA00022475"/>
    </source>
</evidence>
<feature type="transmembrane region" description="Helical" evidence="6">
    <location>
        <begin position="277"/>
        <end position="297"/>
    </location>
</feature>
<dbReference type="Proteomes" id="UP001549099">
    <property type="component" value="Unassembled WGS sequence"/>
</dbReference>
<accession>A0ABV2GD52</accession>
<evidence type="ECO:0000256" key="4">
    <source>
        <dbReference type="ARBA" id="ARBA00022989"/>
    </source>
</evidence>
<feature type="transmembrane region" description="Helical" evidence="6">
    <location>
        <begin position="80"/>
        <end position="104"/>
    </location>
</feature>
<feature type="transmembrane region" description="Helical" evidence="6">
    <location>
        <begin position="47"/>
        <end position="68"/>
    </location>
</feature>
<feature type="transmembrane region" description="Helical" evidence="6">
    <location>
        <begin position="438"/>
        <end position="460"/>
    </location>
</feature>
<proteinExistence type="predicted"/>
<evidence type="ECO:0000313" key="7">
    <source>
        <dbReference type="EMBL" id="MET3576235.1"/>
    </source>
</evidence>
<feature type="transmembrane region" description="Helical" evidence="6">
    <location>
        <begin position="116"/>
        <end position="137"/>
    </location>
</feature>
<keyword evidence="8" id="KW-1185">Reference proteome</keyword>
<keyword evidence="4 6" id="KW-1133">Transmembrane helix</keyword>
<feature type="transmembrane region" description="Helical" evidence="6">
    <location>
        <begin position="379"/>
        <end position="398"/>
    </location>
</feature>
<gene>
    <name evidence="7" type="ORF">ABID49_002150</name>
</gene>
<name>A0ABV2GD52_9BACL</name>
<keyword evidence="3 6" id="KW-0812">Transmembrane</keyword>
<feature type="transmembrane region" description="Helical" evidence="6">
    <location>
        <begin position="472"/>
        <end position="495"/>
    </location>
</feature>
<protein>
    <submittedName>
        <fullName evidence="7">PST family polysaccharide transporter</fullName>
    </submittedName>
</protein>
<reference evidence="7 8" key="1">
    <citation type="submission" date="2024-06" db="EMBL/GenBank/DDBJ databases">
        <title>Genomic Encyclopedia of Type Strains, Phase IV (KMG-IV): sequencing the most valuable type-strain genomes for metagenomic binning, comparative biology and taxonomic classification.</title>
        <authorList>
            <person name="Goeker M."/>
        </authorList>
    </citation>
    <scope>NUCLEOTIDE SEQUENCE [LARGE SCALE GENOMIC DNA]</scope>
    <source>
        <strain evidence="7 8">DSM 26128</strain>
    </source>
</reference>